<feature type="chain" id="PRO_5003078378" evidence="3">
    <location>
        <begin position="25"/>
        <end position="375"/>
    </location>
</feature>
<evidence type="ECO:0000259" key="4">
    <source>
        <dbReference type="Pfam" id="PF13458"/>
    </source>
</evidence>
<organism evidence="5 6">
    <name type="scientific">Arcobacter nitrofigilis (strain ATCC 33309 / DSM 7299 / CCUG 15893 / LMG 7604 / NCTC 12251 / CI)</name>
    <name type="common">Campylobacter nitrofigilis</name>
    <dbReference type="NCBI Taxonomy" id="572480"/>
    <lineage>
        <taxon>Bacteria</taxon>
        <taxon>Pseudomonadati</taxon>
        <taxon>Campylobacterota</taxon>
        <taxon>Epsilonproteobacteria</taxon>
        <taxon>Campylobacterales</taxon>
        <taxon>Arcobacteraceae</taxon>
        <taxon>Arcobacter</taxon>
    </lineage>
</organism>
<dbReference type="PANTHER" id="PTHR30483:SF6">
    <property type="entry name" value="PERIPLASMIC BINDING PROTEIN OF ABC TRANSPORTER FOR NATURAL AMINO ACIDS"/>
    <property type="match status" value="1"/>
</dbReference>
<dbReference type="InterPro" id="IPR051010">
    <property type="entry name" value="BCAA_transport"/>
</dbReference>
<protein>
    <submittedName>
        <fullName evidence="5">Extracellular ligand-binding receptor</fullName>
    </submittedName>
</protein>
<gene>
    <name evidence="5" type="ordered locus">Arnit_1386</name>
</gene>
<dbReference type="Gene3D" id="3.40.50.2300">
    <property type="match status" value="2"/>
</dbReference>
<feature type="domain" description="Leucine-binding protein" evidence="4">
    <location>
        <begin position="26"/>
        <end position="365"/>
    </location>
</feature>
<evidence type="ECO:0000256" key="1">
    <source>
        <dbReference type="ARBA" id="ARBA00010062"/>
    </source>
</evidence>
<dbReference type="HOGENOM" id="CLU_027128_6_1_7"/>
<dbReference type="eggNOG" id="COG0683">
    <property type="taxonomic scope" value="Bacteria"/>
</dbReference>
<proteinExistence type="inferred from homology"/>
<feature type="signal peptide" evidence="3">
    <location>
        <begin position="1"/>
        <end position="24"/>
    </location>
</feature>
<dbReference type="PROSITE" id="PS51257">
    <property type="entry name" value="PROKAR_LIPOPROTEIN"/>
    <property type="match status" value="1"/>
</dbReference>
<dbReference type="PANTHER" id="PTHR30483">
    <property type="entry name" value="LEUCINE-SPECIFIC-BINDING PROTEIN"/>
    <property type="match status" value="1"/>
</dbReference>
<dbReference type="Proteomes" id="UP000000939">
    <property type="component" value="Chromosome"/>
</dbReference>
<name>D5V5A9_ARCNC</name>
<dbReference type="InterPro" id="IPR028082">
    <property type="entry name" value="Peripla_BP_I"/>
</dbReference>
<accession>D5V5A9</accession>
<dbReference type="InterPro" id="IPR028081">
    <property type="entry name" value="Leu-bd"/>
</dbReference>
<evidence type="ECO:0000256" key="3">
    <source>
        <dbReference type="SAM" id="SignalP"/>
    </source>
</evidence>
<evidence type="ECO:0000313" key="6">
    <source>
        <dbReference type="Proteomes" id="UP000000939"/>
    </source>
</evidence>
<dbReference type="STRING" id="572480.Arnit_1386"/>
<dbReference type="KEGG" id="ant:Arnit_1386"/>
<dbReference type="CDD" id="cd06347">
    <property type="entry name" value="PBP1_ABC_LivK_ligand_binding-like"/>
    <property type="match status" value="1"/>
</dbReference>
<reference evidence="5 6" key="1">
    <citation type="journal article" date="2010" name="Stand. Genomic Sci.">
        <title>Complete genome sequence of Arcobacter nitrofigilis type strain (CI).</title>
        <authorList>
            <person name="Pati A."/>
            <person name="Gronow S."/>
            <person name="Lapidus A."/>
            <person name="Copeland A."/>
            <person name="Glavina Del Rio T."/>
            <person name="Nolan M."/>
            <person name="Lucas S."/>
            <person name="Tice H."/>
            <person name="Cheng J.F."/>
            <person name="Han C."/>
            <person name="Chertkov O."/>
            <person name="Bruce D."/>
            <person name="Tapia R."/>
            <person name="Goodwin L."/>
            <person name="Pitluck S."/>
            <person name="Liolios K."/>
            <person name="Ivanova N."/>
            <person name="Mavromatis K."/>
            <person name="Chen A."/>
            <person name="Palaniappan K."/>
            <person name="Land M."/>
            <person name="Hauser L."/>
            <person name="Chang Y.J."/>
            <person name="Jeffries C.D."/>
            <person name="Detter J.C."/>
            <person name="Rohde M."/>
            <person name="Goker M."/>
            <person name="Bristow J."/>
            <person name="Eisen J.A."/>
            <person name="Markowitz V."/>
            <person name="Hugenholtz P."/>
            <person name="Klenk H.P."/>
            <person name="Kyrpides N.C."/>
        </authorList>
    </citation>
    <scope>NUCLEOTIDE SEQUENCE [LARGE SCALE GENOMIC DNA]</scope>
    <source>
        <strain evidence="6">ATCC 33309 / DSM 7299 / CCUG 15893 / LMG 7604 / NCTC 12251 / CI</strain>
    </source>
</reference>
<keyword evidence="6" id="KW-1185">Reference proteome</keyword>
<dbReference type="Pfam" id="PF13458">
    <property type="entry name" value="Peripla_BP_6"/>
    <property type="match status" value="1"/>
</dbReference>
<evidence type="ECO:0000256" key="2">
    <source>
        <dbReference type="ARBA" id="ARBA00022729"/>
    </source>
</evidence>
<keyword evidence="5" id="KW-0675">Receptor</keyword>
<comment type="similarity">
    <text evidence="1">Belongs to the leucine-binding protein family.</text>
</comment>
<evidence type="ECO:0000313" key="5">
    <source>
        <dbReference type="EMBL" id="ADG93044.1"/>
    </source>
</evidence>
<dbReference type="AlphaFoldDB" id="D5V5A9"/>
<keyword evidence="2 3" id="KW-0732">Signal</keyword>
<dbReference type="EMBL" id="CP001999">
    <property type="protein sequence ID" value="ADG93044.1"/>
    <property type="molecule type" value="Genomic_DNA"/>
</dbReference>
<dbReference type="OrthoDB" id="9772589at2"/>
<sequence precursor="true">MNISKKILGLSVATLLSCSSLLSAKEIKIGAVMPMSGPLAAYGQVTDLGVKLAHKLQPKLKNGDTIKIVLLDNKGDKVETANATTRLISSDKVVAILGALTSSNTAQTIAIADKKEIPVIAAVATGDKLTAKREFANRVCFSNAFQGEVVANYAISKGYKTAVVVVDQAQVYSLGLAKAFQKKFKSKGGKILKKIKITSGDKDFKAVVSQIKQINPDFMFLPLYHPEASMIARQSKQLGLDKPMFSGDGVANQTFIDLGGNAVEGYMFTDFFDYSNPPSKTSADFVAFHTKETGEKEMNSFTALGADTYNVLIAAMNRCEDPTNSICINKEIKKTTNFDGVSGKITIDKDGNATRSAVIKEIKNGKAVFKAIVNP</sequence>
<dbReference type="SUPFAM" id="SSF53822">
    <property type="entry name" value="Periplasmic binding protein-like I"/>
    <property type="match status" value="1"/>
</dbReference>